<feature type="domain" description="Fucosyltransferase C-terminal" evidence="13">
    <location>
        <begin position="120"/>
        <end position="291"/>
    </location>
</feature>
<keyword evidence="7" id="KW-0735">Signal-anchor</keyword>
<feature type="domain" description="Fucosyltransferase N-terminal" evidence="14">
    <location>
        <begin position="19"/>
        <end position="112"/>
    </location>
</feature>
<dbReference type="InterPro" id="IPR001503">
    <property type="entry name" value="Glyco_trans_10"/>
</dbReference>
<organism evidence="15 16">
    <name type="scientific">Petrolisthes cinctipes</name>
    <name type="common">Flat porcelain crab</name>
    <dbReference type="NCBI Taxonomy" id="88211"/>
    <lineage>
        <taxon>Eukaryota</taxon>
        <taxon>Metazoa</taxon>
        <taxon>Ecdysozoa</taxon>
        <taxon>Arthropoda</taxon>
        <taxon>Crustacea</taxon>
        <taxon>Multicrustacea</taxon>
        <taxon>Malacostraca</taxon>
        <taxon>Eumalacostraca</taxon>
        <taxon>Eucarida</taxon>
        <taxon>Decapoda</taxon>
        <taxon>Pleocyemata</taxon>
        <taxon>Anomura</taxon>
        <taxon>Galatheoidea</taxon>
        <taxon>Porcellanidae</taxon>
        <taxon>Petrolisthes</taxon>
    </lineage>
</organism>
<comment type="caution">
    <text evidence="15">The sequence shown here is derived from an EMBL/GenBank/DDBJ whole genome shotgun (WGS) entry which is preliminary data.</text>
</comment>
<evidence type="ECO:0000313" key="16">
    <source>
        <dbReference type="Proteomes" id="UP001286313"/>
    </source>
</evidence>
<comment type="similarity">
    <text evidence="3 12">Belongs to the glycosyltransferase 10 family.</text>
</comment>
<evidence type="ECO:0000256" key="2">
    <source>
        <dbReference type="ARBA" id="ARBA00004922"/>
    </source>
</evidence>
<protein>
    <recommendedName>
        <fullName evidence="12">Fucosyltransferase</fullName>
        <ecNumber evidence="12">2.4.1.-</ecNumber>
    </recommendedName>
</protein>
<dbReference type="Gene3D" id="3.40.50.11660">
    <property type="entry name" value="Glycosyl transferase family 10, C-terminal domain"/>
    <property type="match status" value="1"/>
</dbReference>
<comment type="pathway">
    <text evidence="2">Protein modification; protein glycosylation.</text>
</comment>
<evidence type="ECO:0000256" key="10">
    <source>
        <dbReference type="ARBA" id="ARBA00023136"/>
    </source>
</evidence>
<keyword evidence="8" id="KW-1133">Transmembrane helix</keyword>
<evidence type="ECO:0000256" key="1">
    <source>
        <dbReference type="ARBA" id="ARBA00004447"/>
    </source>
</evidence>
<evidence type="ECO:0000256" key="7">
    <source>
        <dbReference type="ARBA" id="ARBA00022968"/>
    </source>
</evidence>
<keyword evidence="5 12" id="KW-0808">Transferase</keyword>
<dbReference type="Pfam" id="PF00852">
    <property type="entry name" value="Glyco_transf_10"/>
    <property type="match status" value="1"/>
</dbReference>
<evidence type="ECO:0000256" key="12">
    <source>
        <dbReference type="RuleBase" id="RU003832"/>
    </source>
</evidence>
<reference evidence="15" key="1">
    <citation type="submission" date="2023-10" db="EMBL/GenBank/DDBJ databases">
        <title>Genome assemblies of two species of porcelain crab, Petrolisthes cinctipes and Petrolisthes manimaculis (Anomura: Porcellanidae).</title>
        <authorList>
            <person name="Angst P."/>
        </authorList>
    </citation>
    <scope>NUCLEOTIDE SEQUENCE</scope>
    <source>
        <strain evidence="15">PB745_01</strain>
        <tissue evidence="15">Gill</tissue>
    </source>
</reference>
<proteinExistence type="inferred from homology"/>
<evidence type="ECO:0000256" key="8">
    <source>
        <dbReference type="ARBA" id="ARBA00022989"/>
    </source>
</evidence>
<evidence type="ECO:0000256" key="11">
    <source>
        <dbReference type="ARBA" id="ARBA00023180"/>
    </source>
</evidence>
<dbReference type="PANTHER" id="PTHR48438">
    <property type="entry name" value="ALPHA-(1,3)-FUCOSYLTRANSFERASE C-RELATED"/>
    <property type="match status" value="1"/>
</dbReference>
<evidence type="ECO:0000313" key="15">
    <source>
        <dbReference type="EMBL" id="KAK3873766.1"/>
    </source>
</evidence>
<dbReference type="EMBL" id="JAWQEG010002184">
    <property type="protein sequence ID" value="KAK3873766.1"/>
    <property type="molecule type" value="Genomic_DNA"/>
</dbReference>
<evidence type="ECO:0000259" key="14">
    <source>
        <dbReference type="Pfam" id="PF17039"/>
    </source>
</evidence>
<dbReference type="PANTHER" id="PTHR48438:SF1">
    <property type="entry name" value="ALPHA-(1,3)-FUCOSYLTRANSFERASE C-RELATED"/>
    <property type="match status" value="1"/>
</dbReference>
<dbReference type="InterPro" id="IPR031481">
    <property type="entry name" value="Glyco_tran_10_N"/>
</dbReference>
<dbReference type="SUPFAM" id="SSF53756">
    <property type="entry name" value="UDP-Glycosyltransferase/glycogen phosphorylase"/>
    <property type="match status" value="1"/>
</dbReference>
<evidence type="ECO:0000259" key="13">
    <source>
        <dbReference type="Pfam" id="PF00852"/>
    </source>
</evidence>
<evidence type="ECO:0000256" key="5">
    <source>
        <dbReference type="ARBA" id="ARBA00022679"/>
    </source>
</evidence>
<dbReference type="GO" id="GO:0008417">
    <property type="term" value="F:fucosyltransferase activity"/>
    <property type="evidence" value="ECO:0007669"/>
    <property type="project" value="InterPro"/>
</dbReference>
<evidence type="ECO:0000256" key="6">
    <source>
        <dbReference type="ARBA" id="ARBA00022692"/>
    </source>
</evidence>
<comment type="subcellular location">
    <subcellularLocation>
        <location evidence="1 12">Golgi apparatus</location>
        <location evidence="1 12">Golgi stack membrane</location>
        <topology evidence="1 12">Single-pass type II membrane protein</topology>
    </subcellularLocation>
</comment>
<keyword evidence="10" id="KW-0472">Membrane</keyword>
<dbReference type="InterPro" id="IPR055270">
    <property type="entry name" value="Glyco_tran_10_C"/>
</dbReference>
<gene>
    <name evidence="15" type="ORF">Pcinc_021248</name>
</gene>
<name>A0AAE1FHE4_PETCI</name>
<keyword evidence="11" id="KW-0325">Glycoprotein</keyword>
<dbReference type="AlphaFoldDB" id="A0AAE1FHE4"/>
<keyword evidence="6 12" id="KW-0812">Transmembrane</keyword>
<dbReference type="FunFam" id="3.40.50.11660:FF:000002">
    <property type="entry name" value="Alpha-(1,3)-fucosyltransferase"/>
    <property type="match status" value="1"/>
</dbReference>
<keyword evidence="9 12" id="KW-0333">Golgi apparatus</keyword>
<evidence type="ECO:0000256" key="3">
    <source>
        <dbReference type="ARBA" id="ARBA00008919"/>
    </source>
</evidence>
<dbReference type="EC" id="2.4.1.-" evidence="12"/>
<dbReference type="Pfam" id="PF17039">
    <property type="entry name" value="Glyco_tran_10_N"/>
    <property type="match status" value="1"/>
</dbReference>
<dbReference type="Proteomes" id="UP001286313">
    <property type="component" value="Unassembled WGS sequence"/>
</dbReference>
<keyword evidence="4 12" id="KW-0328">Glycosyltransferase</keyword>
<accession>A0AAE1FHE4</accession>
<keyword evidence="16" id="KW-1185">Reference proteome</keyword>
<dbReference type="InterPro" id="IPR038577">
    <property type="entry name" value="GT10-like_C_sf"/>
</dbReference>
<dbReference type="GO" id="GO:0032580">
    <property type="term" value="C:Golgi cisterna membrane"/>
    <property type="evidence" value="ECO:0007669"/>
    <property type="project" value="UniProtKB-SubCell"/>
</dbReference>
<evidence type="ECO:0000256" key="9">
    <source>
        <dbReference type="ARBA" id="ARBA00023034"/>
    </source>
</evidence>
<sequence length="367" mass="42474">MVENNNSRSLPAEPYQLPKRILAWTTLWHEGGSNWEKIFYRQVSRECEESRCEFVYDHRLLDSADAVIFHAVDLRTQKKLPSHHNSKQIWIYLSLEAPPEELVCQRTTSKTKNYWANKTSTKFAAWMVSHCGTYSRREWFVRDLVNYMPLDVFGRCGNKKCGRNLSIRTLGTFDQDECNAVTQEYMFYFAFENSICKDYVTEKFFLALTLDVIPVVFGGGDYEAVAPPNSYINALDFKTPKDLAVFLKLVANNETVYNKYMEWKDHYKVELGHPFSPMVCDLCSKLHDPSSYMPVKVTRSPAEKAGVVTRGQGRDSSGSYPDLHSWFVVGSACRRWWKGPYDYRDIKDYHNAHLAAAHRDDVDTLNV</sequence>
<evidence type="ECO:0000256" key="4">
    <source>
        <dbReference type="ARBA" id="ARBA00022676"/>
    </source>
</evidence>